<dbReference type="EMBL" id="JBHULU010000037">
    <property type="protein sequence ID" value="MFD2516006.1"/>
    <property type="molecule type" value="Genomic_DNA"/>
</dbReference>
<name>A0ABW5ISD3_9BACT</name>
<evidence type="ECO:0000313" key="2">
    <source>
        <dbReference type="Proteomes" id="UP001597544"/>
    </source>
</evidence>
<accession>A0ABW5ISD3</accession>
<comment type="caution">
    <text evidence="1">The sequence shown here is derived from an EMBL/GenBank/DDBJ whole genome shotgun (WGS) entry which is preliminary data.</text>
</comment>
<proteinExistence type="predicted"/>
<sequence>MAYFVVVHIKLKMKRTLIFVMLTLTLVAYGQEQTNILEKYEKHVRVGNFLTRWYYNLIGTSTAWKEHLILYDDQTYRYVYKGGESATFDRDEVGTWEKKDSLLLLNGEQHYLIRDGRLFLSNKSVNQKAWVMKKVK</sequence>
<dbReference type="RefSeq" id="WP_377511957.1">
    <property type="nucleotide sequence ID" value="NZ_JBHULU010000037.1"/>
</dbReference>
<gene>
    <name evidence="1" type="ORF">ACFSRY_19190</name>
</gene>
<protein>
    <recommendedName>
        <fullName evidence="3">Lipocalin-like domain-containing protein</fullName>
    </recommendedName>
</protein>
<reference evidence="2" key="1">
    <citation type="journal article" date="2019" name="Int. J. Syst. Evol. Microbiol.">
        <title>The Global Catalogue of Microorganisms (GCM) 10K type strain sequencing project: providing services to taxonomists for standard genome sequencing and annotation.</title>
        <authorList>
            <consortium name="The Broad Institute Genomics Platform"/>
            <consortium name="The Broad Institute Genome Sequencing Center for Infectious Disease"/>
            <person name="Wu L."/>
            <person name="Ma J."/>
        </authorList>
    </citation>
    <scope>NUCLEOTIDE SEQUENCE [LARGE SCALE GENOMIC DNA]</scope>
    <source>
        <strain evidence="2">KCTC 42498</strain>
    </source>
</reference>
<evidence type="ECO:0000313" key="1">
    <source>
        <dbReference type="EMBL" id="MFD2516006.1"/>
    </source>
</evidence>
<organism evidence="1 2">
    <name type="scientific">Pontibacter locisalis</name>
    <dbReference type="NCBI Taxonomy" id="1719035"/>
    <lineage>
        <taxon>Bacteria</taxon>
        <taxon>Pseudomonadati</taxon>
        <taxon>Bacteroidota</taxon>
        <taxon>Cytophagia</taxon>
        <taxon>Cytophagales</taxon>
        <taxon>Hymenobacteraceae</taxon>
        <taxon>Pontibacter</taxon>
    </lineage>
</organism>
<evidence type="ECO:0008006" key="3">
    <source>
        <dbReference type="Google" id="ProtNLM"/>
    </source>
</evidence>
<keyword evidence="2" id="KW-1185">Reference proteome</keyword>
<dbReference type="Proteomes" id="UP001597544">
    <property type="component" value="Unassembled WGS sequence"/>
</dbReference>